<keyword evidence="4" id="KW-0804">Transcription</keyword>
<dbReference type="PANTHER" id="PTHR31744:SF74">
    <property type="entry name" value="OS08G0433500 PROTEIN"/>
    <property type="match status" value="1"/>
</dbReference>
<keyword evidence="3" id="KW-0238">DNA-binding</keyword>
<evidence type="ECO:0000256" key="2">
    <source>
        <dbReference type="ARBA" id="ARBA00023015"/>
    </source>
</evidence>
<accession>J3MT89</accession>
<dbReference type="AlphaFoldDB" id="J3MT89"/>
<evidence type="ECO:0000259" key="6">
    <source>
        <dbReference type="PROSITE" id="PS51005"/>
    </source>
</evidence>
<proteinExistence type="predicted"/>
<dbReference type="PROSITE" id="PS51005">
    <property type="entry name" value="NAC"/>
    <property type="match status" value="1"/>
</dbReference>
<dbReference type="GO" id="GO:0006355">
    <property type="term" value="P:regulation of DNA-templated transcription"/>
    <property type="evidence" value="ECO:0007669"/>
    <property type="project" value="InterPro"/>
</dbReference>
<dbReference type="PANTHER" id="PTHR31744">
    <property type="entry name" value="PROTEIN CUP-SHAPED COTYLEDON 2-RELATED"/>
    <property type="match status" value="1"/>
</dbReference>
<dbReference type="Pfam" id="PF02365">
    <property type="entry name" value="NAM"/>
    <property type="match status" value="1"/>
</dbReference>
<keyword evidence="2" id="KW-0805">Transcription regulation</keyword>
<dbReference type="HOGENOM" id="CLU_035664_11_2_1"/>
<evidence type="ECO:0000256" key="5">
    <source>
        <dbReference type="ARBA" id="ARBA00023242"/>
    </source>
</evidence>
<dbReference type="EnsemblPlants" id="OB08G23190.1">
    <property type="protein sequence ID" value="OB08G23190.1"/>
    <property type="gene ID" value="OB08G23190"/>
</dbReference>
<evidence type="ECO:0000256" key="4">
    <source>
        <dbReference type="ARBA" id="ARBA00023163"/>
    </source>
</evidence>
<evidence type="ECO:0000313" key="7">
    <source>
        <dbReference type="EnsemblPlants" id="OB08G23190.1"/>
    </source>
</evidence>
<feature type="domain" description="NAC" evidence="6">
    <location>
        <begin position="13"/>
        <end position="174"/>
    </location>
</feature>
<evidence type="ECO:0000256" key="3">
    <source>
        <dbReference type="ARBA" id="ARBA00023125"/>
    </source>
</evidence>
<evidence type="ECO:0000256" key="1">
    <source>
        <dbReference type="ARBA" id="ARBA00004123"/>
    </source>
</evidence>
<dbReference type="SUPFAM" id="SSF101941">
    <property type="entry name" value="NAC domain"/>
    <property type="match status" value="1"/>
</dbReference>
<dbReference type="InterPro" id="IPR003441">
    <property type="entry name" value="NAC-dom"/>
</dbReference>
<protein>
    <recommendedName>
        <fullName evidence="6">NAC domain-containing protein</fullName>
    </recommendedName>
</protein>
<comment type="subcellular location">
    <subcellularLocation>
        <location evidence="1">Nucleus</location>
    </subcellularLocation>
</comment>
<sequence>MNMISIMAEEQRLPAGFRFFPTDEELVGYYLARKAMDAAFTCAAIRDVDLYASDPWDLPSNSSAASTGGGEGGGGGGECCYFFCMRSSKHPTSGARVRRATAGGYWKSTGKDKGVYAGNGSGQLVGTKKTLVFYGGRAPRGHKTSWVMHEYSRAPGGNLPRRAQAHDLPELVEFGDIYGGRMDYQQQQASPSNSVGSFLDERYFWNF</sequence>
<reference evidence="7" key="2">
    <citation type="submission" date="2013-04" db="UniProtKB">
        <authorList>
            <consortium name="EnsemblPlants"/>
        </authorList>
    </citation>
    <scope>IDENTIFICATION</scope>
</reference>
<keyword evidence="8" id="KW-1185">Reference proteome</keyword>
<dbReference type="GO" id="GO:0005634">
    <property type="term" value="C:nucleus"/>
    <property type="evidence" value="ECO:0007669"/>
    <property type="project" value="UniProtKB-SubCell"/>
</dbReference>
<keyword evidence="5" id="KW-0539">Nucleus</keyword>
<evidence type="ECO:0000313" key="8">
    <source>
        <dbReference type="Proteomes" id="UP000006038"/>
    </source>
</evidence>
<organism evidence="7">
    <name type="scientific">Oryza brachyantha</name>
    <name type="common">malo sina</name>
    <dbReference type="NCBI Taxonomy" id="4533"/>
    <lineage>
        <taxon>Eukaryota</taxon>
        <taxon>Viridiplantae</taxon>
        <taxon>Streptophyta</taxon>
        <taxon>Embryophyta</taxon>
        <taxon>Tracheophyta</taxon>
        <taxon>Spermatophyta</taxon>
        <taxon>Magnoliopsida</taxon>
        <taxon>Liliopsida</taxon>
        <taxon>Poales</taxon>
        <taxon>Poaceae</taxon>
        <taxon>BOP clade</taxon>
        <taxon>Oryzoideae</taxon>
        <taxon>Oryzeae</taxon>
        <taxon>Oryzinae</taxon>
        <taxon>Oryza</taxon>
    </lineage>
</organism>
<dbReference type="GO" id="GO:0003677">
    <property type="term" value="F:DNA binding"/>
    <property type="evidence" value="ECO:0007669"/>
    <property type="project" value="UniProtKB-KW"/>
</dbReference>
<dbReference type="InterPro" id="IPR036093">
    <property type="entry name" value="NAC_dom_sf"/>
</dbReference>
<dbReference type="Gramene" id="OB08G23190.1">
    <property type="protein sequence ID" value="OB08G23190.1"/>
    <property type="gene ID" value="OB08G23190"/>
</dbReference>
<dbReference type="Proteomes" id="UP000006038">
    <property type="component" value="Chromosome 8"/>
</dbReference>
<dbReference type="Gene3D" id="2.170.150.80">
    <property type="entry name" value="NAC domain"/>
    <property type="match status" value="1"/>
</dbReference>
<reference evidence="7" key="1">
    <citation type="journal article" date="2013" name="Nat. Commun.">
        <title>Whole-genome sequencing of Oryza brachyantha reveals mechanisms underlying Oryza genome evolution.</title>
        <authorList>
            <person name="Chen J."/>
            <person name="Huang Q."/>
            <person name="Gao D."/>
            <person name="Wang J."/>
            <person name="Lang Y."/>
            <person name="Liu T."/>
            <person name="Li B."/>
            <person name="Bai Z."/>
            <person name="Luis Goicoechea J."/>
            <person name="Liang C."/>
            <person name="Chen C."/>
            <person name="Zhang W."/>
            <person name="Sun S."/>
            <person name="Liao Y."/>
            <person name="Zhang X."/>
            <person name="Yang L."/>
            <person name="Song C."/>
            <person name="Wang M."/>
            <person name="Shi J."/>
            <person name="Liu G."/>
            <person name="Liu J."/>
            <person name="Zhou H."/>
            <person name="Zhou W."/>
            <person name="Yu Q."/>
            <person name="An N."/>
            <person name="Chen Y."/>
            <person name="Cai Q."/>
            <person name="Wang B."/>
            <person name="Liu B."/>
            <person name="Min J."/>
            <person name="Huang Y."/>
            <person name="Wu H."/>
            <person name="Li Z."/>
            <person name="Zhang Y."/>
            <person name="Yin Y."/>
            <person name="Song W."/>
            <person name="Jiang J."/>
            <person name="Jackson S.A."/>
            <person name="Wing R.A."/>
            <person name="Wang J."/>
            <person name="Chen M."/>
        </authorList>
    </citation>
    <scope>NUCLEOTIDE SEQUENCE [LARGE SCALE GENOMIC DNA]</scope>
    <source>
        <strain evidence="7">cv. IRGC 101232</strain>
    </source>
</reference>
<dbReference type="STRING" id="4533.J3MT89"/>
<name>J3MT89_ORYBR</name>